<dbReference type="PANTHER" id="PTHR46543:SF1">
    <property type="entry name" value="ZINC FINGER CCHC DOMAIN-CONTAINING PROTEIN 7"/>
    <property type="match status" value="1"/>
</dbReference>
<dbReference type="GO" id="GO:0003723">
    <property type="term" value="F:RNA binding"/>
    <property type="evidence" value="ECO:0007669"/>
    <property type="project" value="TreeGrafter"/>
</dbReference>
<dbReference type="GO" id="GO:0071036">
    <property type="term" value="P:nuclear polyadenylation-dependent snoRNA catabolic process"/>
    <property type="evidence" value="ECO:0007669"/>
    <property type="project" value="TreeGrafter"/>
</dbReference>
<feature type="compositionally biased region" description="Basic and acidic residues" evidence="9">
    <location>
        <begin position="478"/>
        <end position="509"/>
    </location>
</feature>
<dbReference type="InterPro" id="IPR001878">
    <property type="entry name" value="Znf_CCHC"/>
</dbReference>
<feature type="region of interest" description="Disordered" evidence="9">
    <location>
        <begin position="310"/>
        <end position="551"/>
    </location>
</feature>
<dbReference type="Pfam" id="PF00098">
    <property type="entry name" value="zf-CCHC"/>
    <property type="match status" value="2"/>
</dbReference>
<feature type="domain" description="CCHC-type" evidence="10">
    <location>
        <begin position="261"/>
        <end position="275"/>
    </location>
</feature>
<feature type="domain" description="CCHC-type" evidence="10">
    <location>
        <begin position="180"/>
        <end position="195"/>
    </location>
</feature>
<dbReference type="GO" id="GO:0031499">
    <property type="term" value="C:TRAMP complex"/>
    <property type="evidence" value="ECO:0007669"/>
    <property type="project" value="TreeGrafter"/>
</dbReference>
<reference evidence="11 12" key="1">
    <citation type="submission" date="2016-06" db="EMBL/GenBank/DDBJ databases">
        <title>Evolution of pathogenesis and genome organization in the Tremellales.</title>
        <authorList>
            <person name="Cuomo C."/>
            <person name="Litvintseva A."/>
            <person name="Heitman J."/>
            <person name="Chen Y."/>
            <person name="Sun S."/>
            <person name="Springer D."/>
            <person name="Dromer F."/>
            <person name="Young S."/>
            <person name="Zeng Q."/>
            <person name="Chapman S."/>
            <person name="Gujja S."/>
            <person name="Saif S."/>
            <person name="Birren B."/>
        </authorList>
    </citation>
    <scope>NUCLEOTIDE SEQUENCE [LARGE SCALE GENOMIC DNA]</scope>
    <source>
        <strain evidence="11 12">ATCC 28783</strain>
    </source>
</reference>
<dbReference type="GO" id="GO:0071035">
    <property type="term" value="P:nuclear polyadenylation-dependent rRNA catabolic process"/>
    <property type="evidence" value="ECO:0007669"/>
    <property type="project" value="TreeGrafter"/>
</dbReference>
<keyword evidence="6" id="KW-0862">Zinc</keyword>
<evidence type="ECO:0000313" key="12">
    <source>
        <dbReference type="Proteomes" id="UP000289152"/>
    </source>
</evidence>
<dbReference type="GO" id="GO:0071039">
    <property type="term" value="P:nuclear polyadenylation-dependent CUT catabolic process"/>
    <property type="evidence" value="ECO:0007669"/>
    <property type="project" value="TreeGrafter"/>
</dbReference>
<dbReference type="SMART" id="SM00343">
    <property type="entry name" value="ZnF_C2HC"/>
    <property type="match status" value="5"/>
</dbReference>
<keyword evidence="2" id="KW-0507">mRNA processing</keyword>
<dbReference type="GO" id="GO:0008270">
    <property type="term" value="F:zinc ion binding"/>
    <property type="evidence" value="ECO:0007669"/>
    <property type="project" value="UniProtKB-KW"/>
</dbReference>
<organism evidence="11 12">
    <name type="scientific">Tremella mesenterica</name>
    <name type="common">Jelly fungus</name>
    <dbReference type="NCBI Taxonomy" id="5217"/>
    <lineage>
        <taxon>Eukaryota</taxon>
        <taxon>Fungi</taxon>
        <taxon>Dikarya</taxon>
        <taxon>Basidiomycota</taxon>
        <taxon>Agaricomycotina</taxon>
        <taxon>Tremellomycetes</taxon>
        <taxon>Tremellales</taxon>
        <taxon>Tremellaceae</taxon>
        <taxon>Tremella</taxon>
    </lineage>
</organism>
<dbReference type="InterPro" id="IPR051644">
    <property type="entry name" value="TRAMP_AT-DNA-binding"/>
</dbReference>
<feature type="compositionally biased region" description="Basic and acidic residues" evidence="9">
    <location>
        <begin position="394"/>
        <end position="404"/>
    </location>
</feature>
<evidence type="ECO:0000256" key="2">
    <source>
        <dbReference type="ARBA" id="ARBA00022664"/>
    </source>
</evidence>
<evidence type="ECO:0000256" key="4">
    <source>
        <dbReference type="ARBA" id="ARBA00022737"/>
    </source>
</evidence>
<dbReference type="SUPFAM" id="SSF57756">
    <property type="entry name" value="Retrovirus zinc finger-like domains"/>
    <property type="match status" value="2"/>
</dbReference>
<dbReference type="OrthoDB" id="7608935at2759"/>
<dbReference type="AlphaFoldDB" id="A0A4Q1BQG5"/>
<comment type="subcellular location">
    <subcellularLocation>
        <location evidence="1">Nucleus</location>
    </subcellularLocation>
</comment>
<dbReference type="PANTHER" id="PTHR46543">
    <property type="entry name" value="ZINC FINGER CCHC DOMAIN-CONTAINING PROTEIN 7"/>
    <property type="match status" value="1"/>
</dbReference>
<dbReference type="Gene3D" id="4.10.60.10">
    <property type="entry name" value="Zinc finger, CCHC-type"/>
    <property type="match status" value="2"/>
</dbReference>
<dbReference type="GO" id="GO:0071038">
    <property type="term" value="P:TRAMP-dependent tRNA surveillance pathway"/>
    <property type="evidence" value="ECO:0007669"/>
    <property type="project" value="TreeGrafter"/>
</dbReference>
<evidence type="ECO:0000256" key="8">
    <source>
        <dbReference type="PROSITE-ProRule" id="PRU00047"/>
    </source>
</evidence>
<evidence type="ECO:0000256" key="3">
    <source>
        <dbReference type="ARBA" id="ARBA00022723"/>
    </source>
</evidence>
<evidence type="ECO:0000256" key="9">
    <source>
        <dbReference type="SAM" id="MobiDB-lite"/>
    </source>
</evidence>
<evidence type="ECO:0000256" key="7">
    <source>
        <dbReference type="ARBA" id="ARBA00023242"/>
    </source>
</evidence>
<dbReference type="Proteomes" id="UP000289152">
    <property type="component" value="Unassembled WGS sequence"/>
</dbReference>
<feature type="compositionally biased region" description="Basic and acidic residues" evidence="9">
    <location>
        <begin position="343"/>
        <end position="352"/>
    </location>
</feature>
<name>A0A4Q1BQG5_TREME</name>
<dbReference type="PROSITE" id="PS50158">
    <property type="entry name" value="ZF_CCHC"/>
    <property type="match status" value="2"/>
</dbReference>
<feature type="compositionally biased region" description="Basic and acidic residues" evidence="9">
    <location>
        <begin position="364"/>
        <end position="378"/>
    </location>
</feature>
<keyword evidence="7" id="KW-0539">Nucleus</keyword>
<evidence type="ECO:0000259" key="10">
    <source>
        <dbReference type="PROSITE" id="PS50158"/>
    </source>
</evidence>
<evidence type="ECO:0000256" key="1">
    <source>
        <dbReference type="ARBA" id="ARBA00004123"/>
    </source>
</evidence>
<dbReference type="EMBL" id="SDIL01000022">
    <property type="protein sequence ID" value="RXK40174.1"/>
    <property type="molecule type" value="Genomic_DNA"/>
</dbReference>
<evidence type="ECO:0000313" key="11">
    <source>
        <dbReference type="EMBL" id="RXK40174.1"/>
    </source>
</evidence>
<gene>
    <name evidence="11" type="ORF">M231_02632</name>
</gene>
<dbReference type="GO" id="GO:0006397">
    <property type="term" value="P:mRNA processing"/>
    <property type="evidence" value="ECO:0007669"/>
    <property type="project" value="UniProtKB-KW"/>
</dbReference>
<keyword evidence="3" id="KW-0479">Metal-binding</keyword>
<dbReference type="InterPro" id="IPR036875">
    <property type="entry name" value="Znf_CCHC_sf"/>
</dbReference>
<feature type="compositionally biased region" description="Basic residues" evidence="9">
    <location>
        <begin position="541"/>
        <end position="551"/>
    </location>
</feature>
<evidence type="ECO:0000256" key="6">
    <source>
        <dbReference type="ARBA" id="ARBA00022833"/>
    </source>
</evidence>
<dbReference type="VEuPathDB" id="FungiDB:TREMEDRAFT_61226"/>
<proteinExistence type="predicted"/>
<sequence length="551" mass="60974">MTTTLDTTVISNETVVEENVTIAGPATSSSTDPLILPYEPSETLKFPPVVLNINPTLAAKGKIQAEESYVEEKEDTLLLPGHVTLTSPPGSDRGDENEDMEGLHFVDDDVAKGVPRYFDTTPNTPQTEEAAFLASATRSKICQNCKRPGHRMNACPHTICTLCGKEDDHERRFCPIGLVCFNCGQRGHRISECEEPSSKTSRRHGCAKCGSRDHMAAGCPSVWRVYSYLSKKAREASREKKARVQGWAKEAVGGDAYEEWCYNCAQQGHLGDDCPYRRGSVSRLTVPSAFSRQTASRGPYGSIALLSHTPRSTATPTHNRFRSFSPDESPLPFLQPSNVPLEVGRKSKEKTRQRLQALANEQSISHDSDIDDWFDRPRHSSTLKPSDGVGQSRGKGEEKEDTAFSHKRFMSKLPSSGPRMIFGHLTGPGLEKTKSTSQNSKPPNRHEGSPGSVPKRTKTPLGRVKEQDHRPPSPLSETGDKKRSGENGVKRRKSKDKEKDRDWEGEWRAKGFGGGSVIGWDEESDIDVKARGGKDTTTQPHKTRQRYRGGY</sequence>
<evidence type="ECO:0000256" key="5">
    <source>
        <dbReference type="ARBA" id="ARBA00022771"/>
    </source>
</evidence>
<accession>A0A4Q1BQG5</accession>
<dbReference type="InParanoid" id="A0A4Q1BQG5"/>
<dbReference type="GO" id="GO:0071037">
    <property type="term" value="P:nuclear polyadenylation-dependent snRNA catabolic process"/>
    <property type="evidence" value="ECO:0007669"/>
    <property type="project" value="TreeGrafter"/>
</dbReference>
<keyword evidence="4" id="KW-0677">Repeat</keyword>
<dbReference type="STRING" id="5217.A0A4Q1BQG5"/>
<comment type="caution">
    <text evidence="11">The sequence shown here is derived from an EMBL/GenBank/DDBJ whole genome shotgun (WGS) entry which is preliminary data.</text>
</comment>
<keyword evidence="12" id="KW-1185">Reference proteome</keyword>
<protein>
    <recommendedName>
        <fullName evidence="10">CCHC-type domain-containing protein</fullName>
    </recommendedName>
</protein>
<keyword evidence="5 8" id="KW-0863">Zinc-finger</keyword>
<dbReference type="GO" id="GO:0071031">
    <property type="term" value="P:nuclear mRNA surveillance of mRNA 3'-end processing"/>
    <property type="evidence" value="ECO:0007669"/>
    <property type="project" value="TreeGrafter"/>
</dbReference>